<dbReference type="InterPro" id="IPR011029">
    <property type="entry name" value="DEATH-like_dom_sf"/>
</dbReference>
<dbReference type="GeneID" id="111103619"/>
<dbReference type="OrthoDB" id="6151787at2759"/>
<dbReference type="SUPFAM" id="SSF47986">
    <property type="entry name" value="DEATH domain"/>
    <property type="match status" value="1"/>
</dbReference>
<dbReference type="InterPro" id="IPR036860">
    <property type="entry name" value="SH2_dom_sf"/>
</dbReference>
<dbReference type="Proteomes" id="UP000694844">
    <property type="component" value="Chromosome 7"/>
</dbReference>
<dbReference type="Gene3D" id="3.30.505.10">
    <property type="entry name" value="SH2 domain"/>
    <property type="match status" value="1"/>
</dbReference>
<dbReference type="Gene3D" id="1.10.533.10">
    <property type="entry name" value="Death Domain, Fas"/>
    <property type="match status" value="1"/>
</dbReference>
<accession>A0A8B8AQ07</accession>
<dbReference type="KEGG" id="cvn:111103619"/>
<evidence type="ECO:0000313" key="4">
    <source>
        <dbReference type="RefSeq" id="XP_022292718.1"/>
    </source>
</evidence>
<reference evidence="4" key="1">
    <citation type="submission" date="2025-08" db="UniProtKB">
        <authorList>
            <consortium name="RefSeq"/>
        </authorList>
    </citation>
    <scope>IDENTIFICATION</scope>
    <source>
        <tissue evidence="4">Whole sample</tissue>
    </source>
</reference>
<feature type="domain" description="CARD" evidence="2">
    <location>
        <begin position="15"/>
        <end position="91"/>
    </location>
</feature>
<gene>
    <name evidence="4" type="primary">LOC111103619</name>
</gene>
<sequence>MSGSREGGRLCKGHVGDKNYRKLQRSVSRIKKNLDVESVLDDLISAEVLSIEDGMDIRHEKKPHAMADVLIQKLIYVGEHGYSIFEKVLREHRYGYLVEDIEPVNDRLNSPTESLDPSPIITTPSSEIHHHVHFLEQPKYLDPPPPRKSILSKPLYSGEGEYVNIHDGRPGKEDEDEDEEIVEPEGGAEVSKADSIPLSEPIQYTGPSSKLTAWYPTMHMDPNLCQFPGCHPDVDERKIKNIVRENKDKEGSYVIWYSTQRKLLIITIIKKDSPKGRYHYKVKCRKLEPEQEMVYRFSSQKETKSVVELLEYVLTAGLPPPVQKKRSS</sequence>
<feature type="region of interest" description="Disordered" evidence="1">
    <location>
        <begin position="161"/>
        <end position="192"/>
    </location>
</feature>
<name>A0A8B8AQ07_CRAVI</name>
<dbReference type="InterPro" id="IPR001315">
    <property type="entry name" value="CARD"/>
</dbReference>
<proteinExistence type="predicted"/>
<dbReference type="Pfam" id="PF00619">
    <property type="entry name" value="CARD"/>
    <property type="match status" value="1"/>
</dbReference>
<organism evidence="3 4">
    <name type="scientific">Crassostrea virginica</name>
    <name type="common">Eastern oyster</name>
    <dbReference type="NCBI Taxonomy" id="6565"/>
    <lineage>
        <taxon>Eukaryota</taxon>
        <taxon>Metazoa</taxon>
        <taxon>Spiralia</taxon>
        <taxon>Lophotrochozoa</taxon>
        <taxon>Mollusca</taxon>
        <taxon>Bivalvia</taxon>
        <taxon>Autobranchia</taxon>
        <taxon>Pteriomorphia</taxon>
        <taxon>Ostreida</taxon>
        <taxon>Ostreoidea</taxon>
        <taxon>Ostreidae</taxon>
        <taxon>Crassostrea</taxon>
    </lineage>
</organism>
<dbReference type="CDD" id="cd01671">
    <property type="entry name" value="CARD"/>
    <property type="match status" value="1"/>
</dbReference>
<evidence type="ECO:0000256" key="1">
    <source>
        <dbReference type="SAM" id="MobiDB-lite"/>
    </source>
</evidence>
<dbReference type="PROSITE" id="PS50209">
    <property type="entry name" value="CARD"/>
    <property type="match status" value="1"/>
</dbReference>
<keyword evidence="3" id="KW-1185">Reference proteome</keyword>
<dbReference type="RefSeq" id="XP_022292718.1">
    <property type="nucleotide sequence ID" value="XM_022437010.1"/>
</dbReference>
<evidence type="ECO:0000313" key="3">
    <source>
        <dbReference type="Proteomes" id="UP000694844"/>
    </source>
</evidence>
<dbReference type="AlphaFoldDB" id="A0A8B8AQ07"/>
<feature type="compositionally biased region" description="Acidic residues" evidence="1">
    <location>
        <begin position="173"/>
        <end position="183"/>
    </location>
</feature>
<evidence type="ECO:0000259" key="2">
    <source>
        <dbReference type="PROSITE" id="PS50209"/>
    </source>
</evidence>
<protein>
    <submittedName>
        <fullName evidence="4">Uncharacterized protein LOC111103619</fullName>
    </submittedName>
</protein>
<dbReference type="GO" id="GO:0042981">
    <property type="term" value="P:regulation of apoptotic process"/>
    <property type="evidence" value="ECO:0007669"/>
    <property type="project" value="InterPro"/>
</dbReference>